<comment type="caution">
    <text evidence="4">The sequence shown here is derived from an EMBL/GenBank/DDBJ whole genome shotgun (WGS) entry which is preliminary data.</text>
</comment>
<dbReference type="PANTHER" id="PTHR43861:SF1">
    <property type="entry name" value="TRANS-ACONITATE 2-METHYLTRANSFERASE"/>
    <property type="match status" value="1"/>
</dbReference>
<keyword evidence="5" id="KW-1185">Reference proteome</keyword>
<gene>
    <name evidence="4" type="ORF">Aph01nite_11270</name>
</gene>
<keyword evidence="1 4" id="KW-0489">Methyltransferase</keyword>
<evidence type="ECO:0000259" key="3">
    <source>
        <dbReference type="Pfam" id="PF13649"/>
    </source>
</evidence>
<dbReference type="SUPFAM" id="SSF53335">
    <property type="entry name" value="S-adenosyl-L-methionine-dependent methyltransferases"/>
    <property type="match status" value="1"/>
</dbReference>
<reference evidence="4" key="1">
    <citation type="submission" date="2021-01" db="EMBL/GenBank/DDBJ databases">
        <title>Whole genome shotgun sequence of Acrocarpospora phusangensis NBRC 108782.</title>
        <authorList>
            <person name="Komaki H."/>
            <person name="Tamura T."/>
        </authorList>
    </citation>
    <scope>NUCLEOTIDE SEQUENCE</scope>
    <source>
        <strain evidence="4">NBRC 108782</strain>
    </source>
</reference>
<dbReference type="GO" id="GO:0008168">
    <property type="term" value="F:methyltransferase activity"/>
    <property type="evidence" value="ECO:0007669"/>
    <property type="project" value="UniProtKB-KW"/>
</dbReference>
<accession>A0A919UM15</accession>
<dbReference type="CDD" id="cd02440">
    <property type="entry name" value="AdoMet_MTases"/>
    <property type="match status" value="1"/>
</dbReference>
<dbReference type="GO" id="GO:0032259">
    <property type="term" value="P:methylation"/>
    <property type="evidence" value="ECO:0007669"/>
    <property type="project" value="UniProtKB-KW"/>
</dbReference>
<protein>
    <submittedName>
        <fullName evidence="4">Methyltransferase</fullName>
    </submittedName>
</protein>
<organism evidence="4 5">
    <name type="scientific">Acrocarpospora phusangensis</name>
    <dbReference type="NCBI Taxonomy" id="1070424"/>
    <lineage>
        <taxon>Bacteria</taxon>
        <taxon>Bacillati</taxon>
        <taxon>Actinomycetota</taxon>
        <taxon>Actinomycetes</taxon>
        <taxon>Streptosporangiales</taxon>
        <taxon>Streptosporangiaceae</taxon>
        <taxon>Acrocarpospora</taxon>
    </lineage>
</organism>
<feature type="domain" description="Methyltransferase" evidence="3">
    <location>
        <begin position="54"/>
        <end position="150"/>
    </location>
</feature>
<dbReference type="Proteomes" id="UP000640052">
    <property type="component" value="Unassembled WGS sequence"/>
</dbReference>
<sequence>MTTFNAQQYKSTTRAQWEDAAEAWDRWGPFIENWLGQATRRMLDAAGITTGSRVLDVAAGAGGQSVAAARRAGPSGHVLATDISPAILKYAAKAAADAGIATIATRELDGEHLDVTPDGYDAVISRVGLIYFPDQQAALAGMRAALRPGGKLSAVVYSTADRNGFFSIPVGIIRRRAQLPPPAPGQPGPFSLGTPGVAEQVLATAGFKEVTVETVPSPVRMRGADDCVRFERESFGALHQMMSGLSEAEREDTWTEIGQALAQFEDPEGFVGPCEMLVVSGVR</sequence>
<dbReference type="RefSeq" id="WP_204039650.1">
    <property type="nucleotide sequence ID" value="NZ_BOOA01000006.1"/>
</dbReference>
<dbReference type="EMBL" id="BOOA01000006">
    <property type="protein sequence ID" value="GIH22817.1"/>
    <property type="molecule type" value="Genomic_DNA"/>
</dbReference>
<keyword evidence="2" id="KW-0808">Transferase</keyword>
<dbReference type="InterPro" id="IPR041698">
    <property type="entry name" value="Methyltransf_25"/>
</dbReference>
<evidence type="ECO:0000256" key="2">
    <source>
        <dbReference type="ARBA" id="ARBA00022679"/>
    </source>
</evidence>
<dbReference type="AlphaFoldDB" id="A0A919UM15"/>
<evidence type="ECO:0000256" key="1">
    <source>
        <dbReference type="ARBA" id="ARBA00022603"/>
    </source>
</evidence>
<dbReference type="PANTHER" id="PTHR43861">
    <property type="entry name" value="TRANS-ACONITATE 2-METHYLTRANSFERASE-RELATED"/>
    <property type="match status" value="1"/>
</dbReference>
<proteinExistence type="predicted"/>
<dbReference type="Pfam" id="PF13649">
    <property type="entry name" value="Methyltransf_25"/>
    <property type="match status" value="1"/>
</dbReference>
<dbReference type="InterPro" id="IPR029063">
    <property type="entry name" value="SAM-dependent_MTases_sf"/>
</dbReference>
<name>A0A919UM15_9ACTN</name>
<evidence type="ECO:0000313" key="5">
    <source>
        <dbReference type="Proteomes" id="UP000640052"/>
    </source>
</evidence>
<evidence type="ECO:0000313" key="4">
    <source>
        <dbReference type="EMBL" id="GIH22817.1"/>
    </source>
</evidence>
<dbReference type="Gene3D" id="3.40.50.150">
    <property type="entry name" value="Vaccinia Virus protein VP39"/>
    <property type="match status" value="1"/>
</dbReference>